<organism evidence="1 2">
    <name type="scientific">Microbacterium mangrovi</name>
    <dbReference type="NCBI Taxonomy" id="1348253"/>
    <lineage>
        <taxon>Bacteria</taxon>
        <taxon>Bacillati</taxon>
        <taxon>Actinomycetota</taxon>
        <taxon>Actinomycetes</taxon>
        <taxon>Micrococcales</taxon>
        <taxon>Microbacteriaceae</taxon>
        <taxon>Microbacterium</taxon>
    </lineage>
</organism>
<dbReference type="Proteomes" id="UP000031030">
    <property type="component" value="Unassembled WGS sequence"/>
</dbReference>
<reference evidence="1 2" key="1">
    <citation type="submission" date="2014-11" db="EMBL/GenBank/DDBJ databases">
        <title>Genome sequence of Microbacterium mangrovi MUSC 115(T).</title>
        <authorList>
            <person name="Lee L.-H."/>
        </authorList>
    </citation>
    <scope>NUCLEOTIDE SEQUENCE [LARGE SCALE GENOMIC DNA]</scope>
    <source>
        <strain evidence="1 2">MUSC 115</strain>
    </source>
</reference>
<dbReference type="PROSITE" id="PS51996">
    <property type="entry name" value="TR_MART"/>
    <property type="match status" value="1"/>
</dbReference>
<dbReference type="EMBL" id="JTDK01000002">
    <property type="protein sequence ID" value="KHK99517.1"/>
    <property type="molecule type" value="Genomic_DNA"/>
</dbReference>
<evidence type="ECO:0000313" key="2">
    <source>
        <dbReference type="Proteomes" id="UP000031030"/>
    </source>
</evidence>
<dbReference type="AlphaFoldDB" id="A0A0B2AD57"/>
<dbReference type="OrthoDB" id="4730712at2"/>
<dbReference type="RefSeq" id="WP_039395395.1">
    <property type="nucleotide sequence ID" value="NZ_JTDK01000002.1"/>
</dbReference>
<comment type="caution">
    <text evidence="1">The sequence shown here is derived from an EMBL/GenBank/DDBJ whole genome shotgun (WGS) entry which is preliminary data.</text>
</comment>
<dbReference type="Gene3D" id="3.90.176.10">
    <property type="entry name" value="Toxin ADP-ribosyltransferase, Chain A, domain 1"/>
    <property type="match status" value="1"/>
</dbReference>
<accession>A0A0B2AD57</accession>
<protein>
    <submittedName>
        <fullName evidence="1">Uncharacterized protein</fullName>
    </submittedName>
</protein>
<dbReference type="STRING" id="1348253.LK09_02475"/>
<sequence length="119" mass="12723">MATSLDPRIGTENFSTPVIAAILSRTGRDISAFSAHPTELEVVIPPEVILHTLAVDVAPDGVTPLIVIEQLAELDPDVSLPPTLEGLVALVKERIAMSMAQPPVDITTPGKFIEPLYFL</sequence>
<evidence type="ECO:0000313" key="1">
    <source>
        <dbReference type="EMBL" id="KHK99517.1"/>
    </source>
</evidence>
<gene>
    <name evidence="1" type="ORF">LK09_02475</name>
</gene>
<name>A0A0B2AD57_9MICO</name>
<keyword evidence="2" id="KW-1185">Reference proteome</keyword>
<proteinExistence type="predicted"/>